<dbReference type="InterPro" id="IPR050693">
    <property type="entry name" value="Hsp70_NEF-Inhibitors"/>
</dbReference>
<dbReference type="InterPro" id="IPR016024">
    <property type="entry name" value="ARM-type_fold"/>
</dbReference>
<dbReference type="InterPro" id="IPR011989">
    <property type="entry name" value="ARM-like"/>
</dbReference>
<dbReference type="KEGG" id="api:100168014"/>
<dbReference type="EnsemblMetazoa" id="XM_001948286.5">
    <property type="protein sequence ID" value="XP_001948321.2"/>
    <property type="gene ID" value="LOC100168014"/>
</dbReference>
<name>A0A8R1W1F0_ACYPI</name>
<feature type="domain" description="Nucleotide exchange factor Fes1" evidence="3">
    <location>
        <begin position="152"/>
        <end position="207"/>
    </location>
</feature>
<feature type="compositionally biased region" description="Basic residues" evidence="2">
    <location>
        <begin position="46"/>
        <end position="60"/>
    </location>
</feature>
<reference evidence="4" key="2">
    <citation type="submission" date="2022-06" db="UniProtKB">
        <authorList>
            <consortium name="EnsemblMetazoa"/>
        </authorList>
    </citation>
    <scope>IDENTIFICATION</scope>
</reference>
<protein>
    <recommendedName>
        <fullName evidence="3">Nucleotide exchange factor Fes1 domain-containing protein</fullName>
    </recommendedName>
</protein>
<reference evidence="5" key="1">
    <citation type="submission" date="2010-06" db="EMBL/GenBank/DDBJ databases">
        <authorList>
            <person name="Jiang H."/>
            <person name="Abraham K."/>
            <person name="Ali S."/>
            <person name="Alsbrooks S.L."/>
            <person name="Anim B.N."/>
            <person name="Anosike U.S."/>
            <person name="Attaway T."/>
            <person name="Bandaranaike D.P."/>
            <person name="Battles P.K."/>
            <person name="Bell S.N."/>
            <person name="Bell A.V."/>
            <person name="Beltran B."/>
            <person name="Bickham C."/>
            <person name="Bustamante Y."/>
            <person name="Caleb T."/>
            <person name="Canada A."/>
            <person name="Cardenas V."/>
            <person name="Carter K."/>
            <person name="Chacko J."/>
            <person name="Chandrabose M.N."/>
            <person name="Chavez D."/>
            <person name="Chavez A."/>
            <person name="Chen L."/>
            <person name="Chu H.-S."/>
            <person name="Claassen K.J."/>
            <person name="Cockrell R."/>
            <person name="Collins M."/>
            <person name="Cooper J.A."/>
            <person name="Cree A."/>
            <person name="Curry S.M."/>
            <person name="Da Y."/>
            <person name="Dao M.D."/>
            <person name="Das B."/>
            <person name="Davila M.-L."/>
            <person name="Davy-Carroll L."/>
            <person name="Denson S."/>
            <person name="Dinh H."/>
            <person name="Ebong V.E."/>
            <person name="Edwards J.R."/>
            <person name="Egan A."/>
            <person name="El-Daye J."/>
            <person name="Escobedo L."/>
            <person name="Fernandez S."/>
            <person name="Fernando P.R."/>
            <person name="Flagg N."/>
            <person name="Forbes L.D."/>
            <person name="Fowler R.G."/>
            <person name="Fu Q."/>
            <person name="Gabisi R.A."/>
            <person name="Ganer J."/>
            <person name="Garbino Pronczuk A."/>
            <person name="Garcia R.M."/>
            <person name="Garner T."/>
            <person name="Garrett T.E."/>
            <person name="Gonzalez D.A."/>
            <person name="Hamid H."/>
            <person name="Hawkins E.S."/>
            <person name="Hirani K."/>
            <person name="Hogues M.E."/>
            <person name="Hollins B."/>
            <person name="Hsiao C.-H."/>
            <person name="Jabil R."/>
            <person name="James M.L."/>
            <person name="Jhangiani S.N."/>
            <person name="Johnson B."/>
            <person name="Johnson Q."/>
            <person name="Joshi V."/>
            <person name="Kalu J.B."/>
            <person name="Kam C."/>
            <person name="Kashfia A."/>
            <person name="Keebler J."/>
            <person name="Kisamo H."/>
            <person name="Kovar C.L."/>
            <person name="Lago L.A."/>
            <person name="Lai C.-Y."/>
            <person name="Laidlaw J."/>
            <person name="Lara F."/>
            <person name="Le T.-K."/>
            <person name="Lee S.L."/>
            <person name="Legall F.H."/>
            <person name="Lemon S.J."/>
            <person name="Lewis L.R."/>
            <person name="Li B."/>
            <person name="Liu Y."/>
            <person name="Liu Y.-S."/>
            <person name="Lopez J."/>
            <person name="Lozado R.J."/>
            <person name="Lu J."/>
            <person name="Madu R.C."/>
            <person name="Maheshwari M."/>
            <person name="Maheshwari R."/>
            <person name="Malloy K."/>
            <person name="Martinez E."/>
            <person name="Mathew T."/>
            <person name="Mercado I.C."/>
            <person name="Mercado C."/>
            <person name="Meyer B."/>
            <person name="Montgomery K."/>
            <person name="Morgan M.B."/>
            <person name="Munidasa M."/>
            <person name="Nazareth L.V."/>
            <person name="Nelson J."/>
            <person name="Ng B.M."/>
            <person name="Nguyen N.B."/>
            <person name="Nguyen P.Q."/>
            <person name="Nguyen T."/>
            <person name="Obregon M."/>
            <person name="Okwuonu G.O."/>
            <person name="Onwere C.G."/>
            <person name="Orozco G."/>
            <person name="Parra A."/>
            <person name="Patel S."/>
            <person name="Patil S."/>
            <person name="Perez A."/>
            <person name="Perez Y."/>
            <person name="Pham C."/>
            <person name="Primus E.L."/>
            <person name="Pu L.-L."/>
            <person name="Puazo M."/>
            <person name="Qin X."/>
            <person name="Quiroz J.B."/>
            <person name="Reese J."/>
            <person name="Richards S."/>
            <person name="Rives C.M."/>
            <person name="Robberts R."/>
            <person name="Ruiz S.J."/>
            <person name="Ruiz M.J."/>
            <person name="Santibanez J."/>
            <person name="Schneider B.W."/>
            <person name="Sisson I."/>
            <person name="Smith M."/>
            <person name="Sodergren E."/>
            <person name="Song X.-Z."/>
            <person name="Song B.B."/>
            <person name="Summersgill H."/>
            <person name="Thelus R."/>
            <person name="Thornton R.D."/>
            <person name="Trejos Z.Y."/>
            <person name="Usmani K."/>
            <person name="Vattathil S."/>
            <person name="Villasana D."/>
            <person name="Walker D.L."/>
            <person name="Wang S."/>
            <person name="Wang K."/>
            <person name="White C.S."/>
            <person name="Williams A.C."/>
            <person name="Williamson J."/>
            <person name="Wilson K."/>
            <person name="Woghiren I.O."/>
            <person name="Woodworth J.R."/>
            <person name="Worley K.C."/>
            <person name="Wright R.A."/>
            <person name="Wu W."/>
            <person name="Young L."/>
            <person name="Zhang L."/>
            <person name="Zhang J."/>
            <person name="Zhu Y."/>
            <person name="Muzny D.M."/>
            <person name="Weinstock G."/>
            <person name="Gibbs R.A."/>
        </authorList>
    </citation>
    <scope>NUCLEOTIDE SEQUENCE [LARGE SCALE GENOMIC DNA]</scope>
    <source>
        <strain evidence="5">LSR1</strain>
    </source>
</reference>
<dbReference type="InterPro" id="IPR013918">
    <property type="entry name" value="Nucleotide_exch_fac_Fes1"/>
</dbReference>
<sequence length="422" mass="47677">MEDYIGGSSSSSDDDSAPAVIVPPPPNRHHIINEDEIIDLDAIDNHHRRRRRNNQPRRPMRSASSHPAIVDAIRGTGGIIDRVDRSRPALTIDRAAEEDAAAASAANVASGICDPNRVRNYKDMFRYASDLADGEPMNMRHEDDALLYCEERRKFLSNVLSTMSVNVHEEMNNSINILFDNNKQVDEHEFAFDVIGEYVDNIDYANDFEKLGGFHIFLPCIRSEHPTVRVKTCELIAKLVQHNPYCQEKFMENTNYIKALISMVENDLNDEVRIKALAAISSLIRENNNGFWQFIDLGGKDLIINALKAPIEKLKIKAVFIICSTSHMGNDVAEMYVDNGVVEIISSIIMGMEKNVDPSHHELILSTLHQLTRMSPARVKEICSSLEDFKPALTSLRDSYSNESNHQDDKDKILWLMESLTL</sequence>
<dbReference type="PANTHER" id="PTHR19316">
    <property type="entry name" value="PROTEIN FOLDING REGULATOR"/>
    <property type="match status" value="1"/>
</dbReference>
<dbReference type="Proteomes" id="UP000007819">
    <property type="component" value="Chromosome X"/>
</dbReference>
<proteinExistence type="predicted"/>
<evidence type="ECO:0000313" key="5">
    <source>
        <dbReference type="Proteomes" id="UP000007819"/>
    </source>
</evidence>
<accession>A0A8R1W1F0</accession>
<dbReference type="GeneID" id="100168014"/>
<evidence type="ECO:0000313" key="4">
    <source>
        <dbReference type="EnsemblMetazoa" id="XP_001948321.2"/>
    </source>
</evidence>
<organism evidence="4 5">
    <name type="scientific">Acyrthosiphon pisum</name>
    <name type="common">Pea aphid</name>
    <dbReference type="NCBI Taxonomy" id="7029"/>
    <lineage>
        <taxon>Eukaryota</taxon>
        <taxon>Metazoa</taxon>
        <taxon>Ecdysozoa</taxon>
        <taxon>Arthropoda</taxon>
        <taxon>Hexapoda</taxon>
        <taxon>Insecta</taxon>
        <taxon>Pterygota</taxon>
        <taxon>Neoptera</taxon>
        <taxon>Paraneoptera</taxon>
        <taxon>Hemiptera</taxon>
        <taxon>Sternorrhyncha</taxon>
        <taxon>Aphidomorpha</taxon>
        <taxon>Aphidoidea</taxon>
        <taxon>Aphididae</taxon>
        <taxon>Macrosiphini</taxon>
        <taxon>Acyrthosiphon</taxon>
    </lineage>
</organism>
<dbReference type="Gene3D" id="1.25.10.10">
    <property type="entry name" value="Leucine-rich Repeat Variant"/>
    <property type="match status" value="1"/>
</dbReference>
<dbReference type="OrthoDB" id="10250458at2759"/>
<evidence type="ECO:0000256" key="1">
    <source>
        <dbReference type="ARBA" id="ARBA00022737"/>
    </source>
</evidence>
<evidence type="ECO:0000259" key="3">
    <source>
        <dbReference type="Pfam" id="PF08609"/>
    </source>
</evidence>
<evidence type="ECO:0000256" key="2">
    <source>
        <dbReference type="SAM" id="MobiDB-lite"/>
    </source>
</evidence>
<dbReference type="RefSeq" id="XP_001948321.2">
    <property type="nucleotide sequence ID" value="XM_001948286.5"/>
</dbReference>
<feature type="region of interest" description="Disordered" evidence="2">
    <location>
        <begin position="1"/>
        <end position="30"/>
    </location>
</feature>
<dbReference type="GO" id="GO:0000774">
    <property type="term" value="F:adenyl-nucleotide exchange factor activity"/>
    <property type="evidence" value="ECO:0007669"/>
    <property type="project" value="TreeGrafter"/>
</dbReference>
<dbReference type="PANTHER" id="PTHR19316:SF18">
    <property type="entry name" value="HSP70-BINDING PROTEIN 1"/>
    <property type="match status" value="1"/>
</dbReference>
<feature type="region of interest" description="Disordered" evidence="2">
    <location>
        <begin position="42"/>
        <end position="68"/>
    </location>
</feature>
<dbReference type="Pfam" id="PF08609">
    <property type="entry name" value="Fes1"/>
    <property type="match status" value="1"/>
</dbReference>
<dbReference type="AlphaFoldDB" id="A0A8R1W1F0"/>
<dbReference type="SUPFAM" id="SSF48371">
    <property type="entry name" value="ARM repeat"/>
    <property type="match status" value="1"/>
</dbReference>
<keyword evidence="5" id="KW-1185">Reference proteome</keyword>
<keyword evidence="1" id="KW-0677">Repeat</keyword>
<dbReference type="GO" id="GO:0005783">
    <property type="term" value="C:endoplasmic reticulum"/>
    <property type="evidence" value="ECO:0007669"/>
    <property type="project" value="TreeGrafter"/>
</dbReference>